<evidence type="ECO:0000313" key="3">
    <source>
        <dbReference type="EMBL" id="MBB5062118.1"/>
    </source>
</evidence>
<dbReference type="AlphaFoldDB" id="A0A7W8E7A2"/>
<proteinExistence type="inferred from homology"/>
<dbReference type="Pfam" id="PF04909">
    <property type="entry name" value="Amidohydro_2"/>
    <property type="match status" value="1"/>
</dbReference>
<comment type="caution">
    <text evidence="3">The sequence shown here is derived from an EMBL/GenBank/DDBJ whole genome shotgun (WGS) entry which is preliminary data.</text>
</comment>
<dbReference type="EC" id="3.1.1.-" evidence="3"/>
<comment type="similarity">
    <text evidence="1">Belongs to the metallo-dependent hydrolases superfamily.</text>
</comment>
<dbReference type="RefSeq" id="WP_260330778.1">
    <property type="nucleotide sequence ID" value="NZ_JACHIO010000002.1"/>
</dbReference>
<protein>
    <submittedName>
        <fullName evidence="3">L-fuconolactonase</fullName>
        <ecNumber evidence="3">3.1.1.-</ecNumber>
    </submittedName>
</protein>
<name>A0A7W8E7A2_9BACT</name>
<dbReference type="InterPro" id="IPR006680">
    <property type="entry name" value="Amidohydro-rel"/>
</dbReference>
<feature type="domain" description="Amidohydrolase-related" evidence="2">
    <location>
        <begin position="6"/>
        <end position="278"/>
    </location>
</feature>
<dbReference type="SUPFAM" id="SSF51556">
    <property type="entry name" value="Metallo-dependent hydrolases"/>
    <property type="match status" value="1"/>
</dbReference>
<evidence type="ECO:0000256" key="1">
    <source>
        <dbReference type="ARBA" id="ARBA00038310"/>
    </source>
</evidence>
<reference evidence="3 4" key="1">
    <citation type="submission" date="2020-08" db="EMBL/GenBank/DDBJ databases">
        <title>Genomic Encyclopedia of Type Strains, Phase IV (KMG-V): Genome sequencing to study the core and pangenomes of soil and plant-associated prokaryotes.</title>
        <authorList>
            <person name="Whitman W."/>
        </authorList>
    </citation>
    <scope>NUCLEOTIDE SEQUENCE [LARGE SCALE GENOMIC DNA]</scope>
    <source>
        <strain evidence="3 4">X5P3</strain>
    </source>
</reference>
<dbReference type="Gene3D" id="3.20.20.140">
    <property type="entry name" value="Metal-dependent hydrolases"/>
    <property type="match status" value="1"/>
</dbReference>
<dbReference type="InterPro" id="IPR052350">
    <property type="entry name" value="Metallo-dep_Lactonases"/>
</dbReference>
<accession>A0A7W8E7A2</accession>
<keyword evidence="3" id="KW-0378">Hydrolase</keyword>
<dbReference type="GO" id="GO:0016787">
    <property type="term" value="F:hydrolase activity"/>
    <property type="evidence" value="ECO:0007669"/>
    <property type="project" value="UniProtKB-KW"/>
</dbReference>
<dbReference type="Proteomes" id="UP000584867">
    <property type="component" value="Unassembled WGS sequence"/>
</dbReference>
<evidence type="ECO:0000313" key="4">
    <source>
        <dbReference type="Proteomes" id="UP000584867"/>
    </source>
</evidence>
<dbReference type="InterPro" id="IPR032466">
    <property type="entry name" value="Metal_Hydrolase"/>
</dbReference>
<dbReference type="PANTHER" id="PTHR43569:SF2">
    <property type="entry name" value="AMIDOHYDROLASE-RELATED DOMAIN-CONTAINING PROTEIN"/>
    <property type="match status" value="1"/>
</dbReference>
<sequence>MPMECIDAHHHLWRYSPEDYPWMSDKMEVLRHDYLLPELDAVTTAAGVTGTVVVQAQQTLAETEWLLSLAKDSQRIRGVVGWAPLVEPKIEACLEEIAKHPKLKGLRHILQDEADDRYMLRDDFNRGIACLQQFDLRYDLLVFERHLLQTIEFVDRHPQQIFILDHIAKPLIREQAMEPWRSNLRELARRENVYCKLSGMTTEADWSSWSEQQLWPYMETVLSAFGAERLMFGSDWPVLNLASDYTAWIELVRRAIAKLSPDEQEQIMAKTAIEAYGL</sequence>
<gene>
    <name evidence="3" type="ORF">HDF15_000445</name>
</gene>
<evidence type="ECO:0000259" key="2">
    <source>
        <dbReference type="Pfam" id="PF04909"/>
    </source>
</evidence>
<dbReference type="PANTHER" id="PTHR43569">
    <property type="entry name" value="AMIDOHYDROLASE"/>
    <property type="match status" value="1"/>
</dbReference>
<dbReference type="EMBL" id="JACHIO010000002">
    <property type="protein sequence ID" value="MBB5062118.1"/>
    <property type="molecule type" value="Genomic_DNA"/>
</dbReference>
<organism evidence="3 4">
    <name type="scientific">Granulicella mallensis</name>
    <dbReference type="NCBI Taxonomy" id="940614"/>
    <lineage>
        <taxon>Bacteria</taxon>
        <taxon>Pseudomonadati</taxon>
        <taxon>Acidobacteriota</taxon>
        <taxon>Terriglobia</taxon>
        <taxon>Terriglobales</taxon>
        <taxon>Acidobacteriaceae</taxon>
        <taxon>Granulicella</taxon>
    </lineage>
</organism>